<dbReference type="Proteomes" id="UP000192610">
    <property type="component" value="Unassembled WGS sequence"/>
</dbReference>
<dbReference type="GO" id="GO:0005829">
    <property type="term" value="C:cytosol"/>
    <property type="evidence" value="ECO:0007669"/>
    <property type="project" value="TreeGrafter"/>
</dbReference>
<keyword evidence="4" id="KW-1185">Reference proteome</keyword>
<dbReference type="InterPro" id="IPR011004">
    <property type="entry name" value="Trimer_LpxA-like_sf"/>
</dbReference>
<evidence type="ECO:0000256" key="1">
    <source>
        <dbReference type="ARBA" id="ARBA00007274"/>
    </source>
</evidence>
<comment type="caution">
    <text evidence="3">The sequence shown here is derived from an EMBL/GenBank/DDBJ whole genome shotgun (WGS) entry which is preliminary data.</text>
</comment>
<proteinExistence type="inferred from homology"/>
<dbReference type="NCBIfam" id="NF007797">
    <property type="entry name" value="PRK10502.1"/>
    <property type="match status" value="1"/>
</dbReference>
<dbReference type="AlphaFoldDB" id="A0A1V9EY08"/>
<dbReference type="PANTHER" id="PTHR23416:SF23">
    <property type="entry name" value="ACETYLTRANSFERASE C18B11.09C-RELATED"/>
    <property type="match status" value="1"/>
</dbReference>
<gene>
    <name evidence="3" type="ORF">A4H97_03140</name>
</gene>
<dbReference type="CDD" id="cd05825">
    <property type="entry name" value="LbH_wcaF_like"/>
    <property type="match status" value="1"/>
</dbReference>
<evidence type="ECO:0000313" key="4">
    <source>
        <dbReference type="Proteomes" id="UP000192610"/>
    </source>
</evidence>
<comment type="similarity">
    <text evidence="1">Belongs to the transferase hexapeptide repeat family.</text>
</comment>
<dbReference type="GO" id="GO:0008374">
    <property type="term" value="F:O-acyltransferase activity"/>
    <property type="evidence" value="ECO:0007669"/>
    <property type="project" value="TreeGrafter"/>
</dbReference>
<sequence>MSVVDHSIYNNDWYKREIGAGKIKQVLWYMVNALFFINPLNTSSGIKNFWLKLFGAKMGKGVVLKPAINIKYPWKLYIDDYSWVGEGVWIDNLADVHIGKSVCISQGAMLLTGNHDYTKTTFDLTVKSIILNDGVWIGARALVCPGVICETHAVLAAMSVATRNLEAYSIYQGNPATLVKQRVVKA</sequence>
<organism evidence="3 4">
    <name type="scientific">Niastella yeongjuensis</name>
    <dbReference type="NCBI Taxonomy" id="354355"/>
    <lineage>
        <taxon>Bacteria</taxon>
        <taxon>Pseudomonadati</taxon>
        <taxon>Bacteroidota</taxon>
        <taxon>Chitinophagia</taxon>
        <taxon>Chitinophagales</taxon>
        <taxon>Chitinophagaceae</taxon>
        <taxon>Niastella</taxon>
    </lineage>
</organism>
<protein>
    <submittedName>
        <fullName evidence="3">Acyl transferase</fullName>
    </submittedName>
</protein>
<evidence type="ECO:0000313" key="3">
    <source>
        <dbReference type="EMBL" id="OQP50835.1"/>
    </source>
</evidence>
<dbReference type="InterPro" id="IPR051159">
    <property type="entry name" value="Hexapeptide_acetyltransf"/>
</dbReference>
<dbReference type="RefSeq" id="WP_081199275.1">
    <property type="nucleotide sequence ID" value="NZ_FOCZ01000001.1"/>
</dbReference>
<accession>A0A1V9EY08</accession>
<dbReference type="SUPFAM" id="SSF51161">
    <property type="entry name" value="Trimeric LpxA-like enzymes"/>
    <property type="match status" value="1"/>
</dbReference>
<dbReference type="EMBL" id="LVXG01000012">
    <property type="protein sequence ID" value="OQP50835.1"/>
    <property type="molecule type" value="Genomic_DNA"/>
</dbReference>
<dbReference type="PANTHER" id="PTHR23416">
    <property type="entry name" value="SIALIC ACID SYNTHASE-RELATED"/>
    <property type="match status" value="1"/>
</dbReference>
<dbReference type="Gene3D" id="2.160.10.10">
    <property type="entry name" value="Hexapeptide repeat proteins"/>
    <property type="match status" value="1"/>
</dbReference>
<evidence type="ECO:0000256" key="2">
    <source>
        <dbReference type="ARBA" id="ARBA00022679"/>
    </source>
</evidence>
<keyword evidence="2 3" id="KW-0808">Transferase</keyword>
<name>A0A1V9EY08_9BACT</name>
<dbReference type="STRING" id="354355.SAMN05660816_00313"/>
<dbReference type="OrthoDB" id="9814490at2"/>
<reference evidence="4" key="1">
    <citation type="submission" date="2016-04" db="EMBL/GenBank/DDBJ databases">
        <authorList>
            <person name="Chen L."/>
            <person name="Zhuang W."/>
            <person name="Wang G."/>
        </authorList>
    </citation>
    <scope>NUCLEOTIDE SEQUENCE [LARGE SCALE GENOMIC DNA]</scope>
    <source>
        <strain evidence="4">17621</strain>
    </source>
</reference>